<protein>
    <submittedName>
        <fullName evidence="2">Uncharacterized protein</fullName>
    </submittedName>
</protein>
<comment type="caution">
    <text evidence="2">The sequence shown here is derived from an EMBL/GenBank/DDBJ whole genome shotgun (WGS) entry which is preliminary data.</text>
</comment>
<dbReference type="Proteomes" id="UP000289437">
    <property type="component" value="Unassembled WGS sequence"/>
</dbReference>
<dbReference type="RefSeq" id="WP_161570918.1">
    <property type="nucleotide sequence ID" value="NZ_RDSM01000001.1"/>
</dbReference>
<dbReference type="EMBL" id="RDSM01000001">
    <property type="protein sequence ID" value="RXH58794.1"/>
    <property type="molecule type" value="Genomic_DNA"/>
</dbReference>
<gene>
    <name evidence="2" type="ORF">GRAN_2104</name>
</gene>
<name>A0A4V1L6C6_9BACT</name>
<evidence type="ECO:0000256" key="1">
    <source>
        <dbReference type="SAM" id="MobiDB-lite"/>
    </source>
</evidence>
<keyword evidence="3" id="KW-1185">Reference proteome</keyword>
<accession>A0A4V1L6C6</accession>
<proteinExistence type="predicted"/>
<feature type="region of interest" description="Disordered" evidence="1">
    <location>
        <begin position="1"/>
        <end position="56"/>
    </location>
</feature>
<evidence type="ECO:0000313" key="2">
    <source>
        <dbReference type="EMBL" id="RXH58794.1"/>
    </source>
</evidence>
<sequence>MTDPRNQPIEPADSPKDNAPDTVATPEGDNEYAPDQPLAPVPDGLQRTPAIDTNSL</sequence>
<dbReference type="OrthoDB" id="123503at2"/>
<dbReference type="AlphaFoldDB" id="A0A4V1L6C6"/>
<organism evidence="2 3">
    <name type="scientific">Granulicella sibirica</name>
    <dbReference type="NCBI Taxonomy" id="2479048"/>
    <lineage>
        <taxon>Bacteria</taxon>
        <taxon>Pseudomonadati</taxon>
        <taxon>Acidobacteriota</taxon>
        <taxon>Terriglobia</taxon>
        <taxon>Terriglobales</taxon>
        <taxon>Acidobacteriaceae</taxon>
        <taxon>Granulicella</taxon>
    </lineage>
</organism>
<reference evidence="2 3" key="1">
    <citation type="submission" date="2018-11" db="EMBL/GenBank/DDBJ databases">
        <authorList>
            <person name="Mardanov A.V."/>
            <person name="Ravin N.V."/>
            <person name="Dedysh S.N."/>
        </authorList>
    </citation>
    <scope>NUCLEOTIDE SEQUENCE [LARGE SCALE GENOMIC DNA]</scope>
    <source>
        <strain evidence="2 3">AF10</strain>
    </source>
</reference>
<evidence type="ECO:0000313" key="3">
    <source>
        <dbReference type="Proteomes" id="UP000289437"/>
    </source>
</evidence>
<reference evidence="3" key="2">
    <citation type="submission" date="2019-02" db="EMBL/GenBank/DDBJ databases">
        <title>Granulicella sibirica sp. nov., a psychrotolerant acidobacterium isolated from an organic soil layer in forested tundra, West Siberia.</title>
        <authorList>
            <person name="Oshkin I.Y."/>
            <person name="Kulichevskaya I.S."/>
            <person name="Rijpstra W.I.C."/>
            <person name="Sinninghe Damste J.S."/>
            <person name="Rakitin A.L."/>
            <person name="Ravin N.V."/>
            <person name="Dedysh S.N."/>
        </authorList>
    </citation>
    <scope>NUCLEOTIDE SEQUENCE [LARGE SCALE GENOMIC DNA]</scope>
    <source>
        <strain evidence="3">AF10</strain>
    </source>
</reference>